<feature type="coiled-coil region" evidence="8">
    <location>
        <begin position="148"/>
        <end position="175"/>
    </location>
</feature>
<dbReference type="InterPro" id="IPR051906">
    <property type="entry name" value="TolC-like"/>
</dbReference>
<dbReference type="Proteomes" id="UP000010808">
    <property type="component" value="Chromosome"/>
</dbReference>
<keyword evidence="4" id="KW-1134">Transmembrane beta strand</keyword>
<evidence type="ECO:0000256" key="6">
    <source>
        <dbReference type="ARBA" id="ARBA00023136"/>
    </source>
</evidence>
<dbReference type="GO" id="GO:0009279">
    <property type="term" value="C:cell outer membrane"/>
    <property type="evidence" value="ECO:0007669"/>
    <property type="project" value="UniProtKB-SubCell"/>
</dbReference>
<keyword evidence="7" id="KW-0998">Cell outer membrane</keyword>
<name>L0RF09_9BACT</name>
<evidence type="ECO:0000256" key="7">
    <source>
        <dbReference type="ARBA" id="ARBA00023237"/>
    </source>
</evidence>
<dbReference type="InterPro" id="IPR003423">
    <property type="entry name" value="OMP_efflux"/>
</dbReference>
<proteinExistence type="inferred from homology"/>
<dbReference type="EMBL" id="FO203522">
    <property type="protein sequence ID" value="CCO24141.1"/>
    <property type="molecule type" value="Genomic_DNA"/>
</dbReference>
<dbReference type="KEGG" id="dhy:DESAM_21868"/>
<evidence type="ECO:0000256" key="5">
    <source>
        <dbReference type="ARBA" id="ARBA00022692"/>
    </source>
</evidence>
<dbReference type="STRING" id="1121451.DESAM_21868"/>
<comment type="subcellular location">
    <subcellularLocation>
        <location evidence="1">Cell outer membrane</location>
    </subcellularLocation>
</comment>
<evidence type="ECO:0000313" key="9">
    <source>
        <dbReference type="EMBL" id="CCO24141.1"/>
    </source>
</evidence>
<comment type="similarity">
    <text evidence="2">Belongs to the outer membrane factor (OMF) (TC 1.B.17) family.</text>
</comment>
<dbReference type="PANTHER" id="PTHR30026:SF20">
    <property type="entry name" value="OUTER MEMBRANE PROTEIN TOLC"/>
    <property type="match status" value="1"/>
</dbReference>
<evidence type="ECO:0000313" key="10">
    <source>
        <dbReference type="Proteomes" id="UP000010808"/>
    </source>
</evidence>
<evidence type="ECO:0000256" key="8">
    <source>
        <dbReference type="SAM" id="Coils"/>
    </source>
</evidence>
<keyword evidence="6" id="KW-0472">Membrane</keyword>
<keyword evidence="5" id="KW-0812">Transmembrane</keyword>
<dbReference type="AlphaFoldDB" id="L0RF09"/>
<dbReference type="HOGENOM" id="CLU_581049_0_0_7"/>
<evidence type="ECO:0000256" key="1">
    <source>
        <dbReference type="ARBA" id="ARBA00004442"/>
    </source>
</evidence>
<dbReference type="GO" id="GO:0015288">
    <property type="term" value="F:porin activity"/>
    <property type="evidence" value="ECO:0007669"/>
    <property type="project" value="TreeGrafter"/>
</dbReference>
<dbReference type="GO" id="GO:1990281">
    <property type="term" value="C:efflux pump complex"/>
    <property type="evidence" value="ECO:0007669"/>
    <property type="project" value="TreeGrafter"/>
</dbReference>
<reference evidence="9 10" key="1">
    <citation type="submission" date="2012-10" db="EMBL/GenBank/DDBJ databases">
        <authorList>
            <person name="Genoscope - CEA"/>
        </authorList>
    </citation>
    <scope>NUCLEOTIDE SEQUENCE [LARGE SCALE GENOMIC DNA]</scope>
    <source>
        <strain evidence="10">AM13 / DSM 14728</strain>
    </source>
</reference>
<dbReference type="SUPFAM" id="SSF56954">
    <property type="entry name" value="Outer membrane efflux proteins (OEP)"/>
    <property type="match status" value="1"/>
</dbReference>
<dbReference type="Pfam" id="PF02321">
    <property type="entry name" value="OEP"/>
    <property type="match status" value="2"/>
</dbReference>
<organism evidence="9 10">
    <name type="scientific">Maridesulfovibrio hydrothermalis AM13 = DSM 14728</name>
    <dbReference type="NCBI Taxonomy" id="1121451"/>
    <lineage>
        <taxon>Bacteria</taxon>
        <taxon>Pseudomonadati</taxon>
        <taxon>Thermodesulfobacteriota</taxon>
        <taxon>Desulfovibrionia</taxon>
        <taxon>Desulfovibrionales</taxon>
        <taxon>Desulfovibrionaceae</taxon>
        <taxon>Maridesulfovibrio</taxon>
    </lineage>
</organism>
<evidence type="ECO:0000256" key="3">
    <source>
        <dbReference type="ARBA" id="ARBA00022448"/>
    </source>
</evidence>
<gene>
    <name evidence="9" type="ORF">DESAM_21868</name>
</gene>
<accession>L0RF09</accession>
<evidence type="ECO:0000256" key="2">
    <source>
        <dbReference type="ARBA" id="ARBA00007613"/>
    </source>
</evidence>
<keyword evidence="3" id="KW-0813">Transport</keyword>
<dbReference type="Gene3D" id="1.20.1600.10">
    <property type="entry name" value="Outer membrane efflux proteins (OEP)"/>
    <property type="match status" value="1"/>
</dbReference>
<keyword evidence="8" id="KW-0175">Coiled coil</keyword>
<dbReference type="PATRIC" id="fig|1121451.3.peg.2102"/>
<dbReference type="PANTHER" id="PTHR30026">
    <property type="entry name" value="OUTER MEMBRANE PROTEIN TOLC"/>
    <property type="match status" value="1"/>
</dbReference>
<evidence type="ECO:0000256" key="4">
    <source>
        <dbReference type="ARBA" id="ARBA00022452"/>
    </source>
</evidence>
<protein>
    <submittedName>
        <fullName evidence="9">Outer membrane efflux protein</fullName>
    </submittedName>
</protein>
<dbReference type="GO" id="GO:0015562">
    <property type="term" value="F:efflux transmembrane transporter activity"/>
    <property type="evidence" value="ECO:0007669"/>
    <property type="project" value="InterPro"/>
</dbReference>
<sequence length="470" mass="52423">MNSLVEAKADAVVPPENLSDISFKDEGYSSAENIDSFKPGFISVGTATANNTSLQKSSVNNNSGEVLSIYQACRLAIAKHPLVASSYSSKLEKEADYGIAKSVYYPRIDFQTQLGPSRDLASDTETYGEGSISVTQTLYDFGGLQDTVASARLKAESANLRLARTNEDIAALTINSYLTILQAQELLNVYNSALDFYNKLLATFWERYNAGISSKADAQKVEVSLRSTQSQLAVQTQQLKTAKLLLENIIKQPVYDVETDVNILKMDIDRTLEESFSIALENNVGLKAYDRDIQSQQRVVSTKDSEYYPSLGYRLQAKNEYQRDNGEKFSLDAQLTLNWNLFNGFATDERIKKEEAVLKRMVATREATELEVQNVLSDAFNAHESSKKEFELAKEAYDSSVYLMSLYLSEFDLGIRTLLDLITAREGQTSAATREVNARFARIRAALNIYLEEGRLAEVIGLPLDKDPFQ</sequence>
<keyword evidence="10" id="KW-1185">Reference proteome</keyword>
<dbReference type="RefSeq" id="WP_015336742.1">
    <property type="nucleotide sequence ID" value="NC_020055.1"/>
</dbReference>
<dbReference type="eggNOG" id="COG1538">
    <property type="taxonomic scope" value="Bacteria"/>
</dbReference>